<dbReference type="PANTHER" id="PTHR45838">
    <property type="entry name" value="HISTONE-LYSINE-N-METHYLTRANSFERASE 2 KMT2 FAMILY MEMBER"/>
    <property type="match status" value="1"/>
</dbReference>
<evidence type="ECO:0000256" key="5">
    <source>
        <dbReference type="ARBA" id="ARBA00023163"/>
    </source>
</evidence>
<sequence>MFCKRCDSAYHCYCQQPPHKTVGTGPYLCPKHTKCHSCGSTIPGNGLSLRWFLGYTCCDACGRLFTKGNYCPVCLKVYRDSESIPMVCCDVCQRWVHCHCDGISDEKYMQFQVDNNLQYVCATCRGECYQVKDLEDAVKELWRRRDEIDQDLVASLRAAAGLPTEEELYYISSDDEENKSIISKHDFGRTLKFSLKGVVEKSAKKPKDYGTKFDTKKHMEKKGLQMFHINNIETSEVSEHLHDAKLNDLCSHADKIQLGDHTTEGRDTGVSNVVLVNHGEGTCSINQPGALKRKFVDNVSTNSEDTTPRIVKLKSSYSQDESRKGSVKSNPVRAPKLVIHLGGWNKNPSNSPISDSSGHQREHELNTSQGDENDTPGQFRSHNYDVREGDQPSLRKATPEVYVPDKFMRRRAADREEPASQKVGTLLAERNLLAIGAVKEICPSRGDRASSRNQLVRLPDVVSKGIGNASKKHDMLLQKDSKPLLKLKFKNPYLENPSSWVTQNDDEKSLVKGQRSKRKRSSNIEKLALQDNYTSRMEQGSVDASMDANWILKRLGKDAIGKRVEVHQPSDNSWHMGTVADVSEGKSKVSINLDDGRSKTVELGKHGVRFLPKKQKQSKK</sequence>
<keyword evidence="1" id="KW-0479">Metal-binding</keyword>
<dbReference type="PROSITE" id="PS01359">
    <property type="entry name" value="ZF_PHD_1"/>
    <property type="match status" value="1"/>
</dbReference>
<keyword evidence="5" id="KW-0804">Transcription</keyword>
<evidence type="ECO:0000259" key="8">
    <source>
        <dbReference type="PROSITE" id="PS50016"/>
    </source>
</evidence>
<feature type="compositionally biased region" description="Polar residues" evidence="7">
    <location>
        <begin position="346"/>
        <end position="357"/>
    </location>
</feature>
<evidence type="ECO:0000313" key="10">
    <source>
        <dbReference type="Proteomes" id="UP000594263"/>
    </source>
</evidence>
<dbReference type="InterPro" id="IPR013083">
    <property type="entry name" value="Znf_RING/FYVE/PHD"/>
</dbReference>
<keyword evidence="3" id="KW-0862">Zinc</keyword>
<dbReference type="Gramene" id="Kaladp0048s0304.1.v1.1">
    <property type="protein sequence ID" value="Kaladp0048s0304.1.v1.1"/>
    <property type="gene ID" value="Kaladp0048s0304.v1.1"/>
</dbReference>
<dbReference type="GO" id="GO:0006281">
    <property type="term" value="P:DNA repair"/>
    <property type="evidence" value="ECO:0007669"/>
    <property type="project" value="InterPro"/>
</dbReference>
<evidence type="ECO:0000256" key="3">
    <source>
        <dbReference type="ARBA" id="ARBA00022833"/>
    </source>
</evidence>
<dbReference type="GO" id="GO:0035097">
    <property type="term" value="C:histone methyltransferase complex"/>
    <property type="evidence" value="ECO:0007669"/>
    <property type="project" value="TreeGrafter"/>
</dbReference>
<evidence type="ECO:0000256" key="1">
    <source>
        <dbReference type="ARBA" id="ARBA00022723"/>
    </source>
</evidence>
<organism evidence="9 10">
    <name type="scientific">Kalanchoe fedtschenkoi</name>
    <name type="common">Lavender scallops</name>
    <name type="synonym">South American air plant</name>
    <dbReference type="NCBI Taxonomy" id="63787"/>
    <lineage>
        <taxon>Eukaryota</taxon>
        <taxon>Viridiplantae</taxon>
        <taxon>Streptophyta</taxon>
        <taxon>Embryophyta</taxon>
        <taxon>Tracheophyta</taxon>
        <taxon>Spermatophyta</taxon>
        <taxon>Magnoliopsida</taxon>
        <taxon>eudicotyledons</taxon>
        <taxon>Gunneridae</taxon>
        <taxon>Pentapetalae</taxon>
        <taxon>Saxifragales</taxon>
        <taxon>Crassulaceae</taxon>
        <taxon>Kalanchoe</taxon>
    </lineage>
</organism>
<protein>
    <recommendedName>
        <fullName evidence="8">PHD-type domain-containing protein</fullName>
    </recommendedName>
</protein>
<name>A0A7N0TY95_KALFE</name>
<dbReference type="GO" id="GO:0045893">
    <property type="term" value="P:positive regulation of DNA-templated transcription"/>
    <property type="evidence" value="ECO:0007669"/>
    <property type="project" value="TreeGrafter"/>
</dbReference>
<dbReference type="SUPFAM" id="SSF57903">
    <property type="entry name" value="FYVE/PHD zinc finger"/>
    <property type="match status" value="2"/>
</dbReference>
<dbReference type="InterPro" id="IPR011011">
    <property type="entry name" value="Znf_FYVE_PHD"/>
</dbReference>
<feature type="compositionally biased region" description="Polar residues" evidence="7">
    <location>
        <begin position="366"/>
        <end position="381"/>
    </location>
</feature>
<dbReference type="InterPro" id="IPR019786">
    <property type="entry name" value="Zinc_finger_PHD-type_CS"/>
</dbReference>
<dbReference type="GO" id="GO:0006310">
    <property type="term" value="P:DNA recombination"/>
    <property type="evidence" value="ECO:0007669"/>
    <property type="project" value="InterPro"/>
</dbReference>
<evidence type="ECO:0000256" key="6">
    <source>
        <dbReference type="PROSITE-ProRule" id="PRU00146"/>
    </source>
</evidence>
<keyword evidence="4" id="KW-0805">Transcription regulation</keyword>
<accession>A0A7N0TY95</accession>
<dbReference type="PANTHER" id="PTHR45838:SF4">
    <property type="entry name" value="HISTONE-LYSINE N-METHYLTRANSFERASE TRITHORAX"/>
    <property type="match status" value="1"/>
</dbReference>
<dbReference type="PROSITE" id="PS50016">
    <property type="entry name" value="ZF_PHD_2"/>
    <property type="match status" value="1"/>
</dbReference>
<evidence type="ECO:0000313" key="9">
    <source>
        <dbReference type="EnsemblPlants" id="Kaladp0048s0304.1.v1.1"/>
    </source>
</evidence>
<dbReference type="InterPro" id="IPR019787">
    <property type="entry name" value="Znf_PHD-finger"/>
</dbReference>
<dbReference type="Gene3D" id="3.30.40.10">
    <property type="entry name" value="Zinc/RING finger domain, C3HC4 (zinc finger)"/>
    <property type="match status" value="1"/>
</dbReference>
<dbReference type="GO" id="GO:0008270">
    <property type="term" value="F:zinc ion binding"/>
    <property type="evidence" value="ECO:0007669"/>
    <property type="project" value="UniProtKB-KW"/>
</dbReference>
<dbReference type="AlphaFoldDB" id="A0A7N0TY95"/>
<dbReference type="InterPro" id="IPR001965">
    <property type="entry name" value="Znf_PHD"/>
</dbReference>
<feature type="region of interest" description="Disordered" evidence="7">
    <location>
        <begin position="496"/>
        <end position="523"/>
    </location>
</feature>
<dbReference type="FunFam" id="3.30.40.10:FF:000238">
    <property type="entry name" value="PHD finger family protein"/>
    <property type="match status" value="1"/>
</dbReference>
<dbReference type="GO" id="GO:0042800">
    <property type="term" value="F:histone H3K4 methyltransferase activity"/>
    <property type="evidence" value="ECO:0007669"/>
    <property type="project" value="TreeGrafter"/>
</dbReference>
<feature type="domain" description="PHD-type" evidence="8">
    <location>
        <begin position="68"/>
        <end position="127"/>
    </location>
</feature>
<feature type="region of interest" description="Disordered" evidence="7">
    <location>
        <begin position="299"/>
        <end position="393"/>
    </location>
</feature>
<dbReference type="SMART" id="SM00249">
    <property type="entry name" value="PHD"/>
    <property type="match status" value="2"/>
</dbReference>
<keyword evidence="2 6" id="KW-0863">Zinc-finger</keyword>
<evidence type="ECO:0000256" key="7">
    <source>
        <dbReference type="SAM" id="MobiDB-lite"/>
    </source>
</evidence>
<dbReference type="OMA" id="GESCEDY"/>
<keyword evidence="10" id="KW-1185">Reference proteome</keyword>
<proteinExistence type="predicted"/>
<evidence type="ECO:0000256" key="4">
    <source>
        <dbReference type="ARBA" id="ARBA00023015"/>
    </source>
</evidence>
<dbReference type="EnsemblPlants" id="Kaladp0048s0304.1.v1.1">
    <property type="protein sequence ID" value="Kaladp0048s0304.1.v1.1"/>
    <property type="gene ID" value="Kaladp0048s0304.v1.1"/>
</dbReference>
<reference evidence="9" key="1">
    <citation type="submission" date="2021-01" db="UniProtKB">
        <authorList>
            <consortium name="EnsemblPlants"/>
        </authorList>
    </citation>
    <scope>IDENTIFICATION</scope>
</reference>
<dbReference type="InterPro" id="IPR015967">
    <property type="entry name" value="Rcmb_RecR_Znf"/>
</dbReference>
<dbReference type="Proteomes" id="UP000594263">
    <property type="component" value="Unplaced"/>
</dbReference>
<dbReference type="PROSITE" id="PS01300">
    <property type="entry name" value="RECR"/>
    <property type="match status" value="1"/>
</dbReference>
<evidence type="ECO:0000256" key="2">
    <source>
        <dbReference type="ARBA" id="ARBA00022771"/>
    </source>
</evidence>